<evidence type="ECO:0000256" key="1">
    <source>
        <dbReference type="SAM" id="SignalP"/>
    </source>
</evidence>
<keyword evidence="1" id="KW-0732">Signal</keyword>
<protein>
    <submittedName>
        <fullName evidence="2">Uncharacterized protein</fullName>
    </submittedName>
</protein>
<name>A0ABP8BDI0_9SPHI</name>
<proteinExistence type="predicted"/>
<sequence>MKNLFQKTIVLSLVFVLPYLAGHAQLGVNLQLANNDVNYSGNTTKGNNDVSYLYETWNKGSVKLSNDSLYKGMNLMYDLSNDRLIFKADNDLPQLFKLAVKEFTITSSENGGASKKFKSGYPSIDGGNEKTFYEILSEGKITLLKRVQMKRVDEREAGMLYSVKKMKPVDTYFIEKAGKLEKIKRERSAIYPILSQDKKEVDNYISSYKLNIKKDGDLAILFDHFNAL</sequence>
<organism evidence="2 3">
    <name type="scientific">Pedobacter jeongneungensis</name>
    <dbReference type="NCBI Taxonomy" id="947309"/>
    <lineage>
        <taxon>Bacteria</taxon>
        <taxon>Pseudomonadati</taxon>
        <taxon>Bacteroidota</taxon>
        <taxon>Sphingobacteriia</taxon>
        <taxon>Sphingobacteriales</taxon>
        <taxon>Sphingobacteriaceae</taxon>
        <taxon>Pedobacter</taxon>
    </lineage>
</organism>
<accession>A0ABP8BDI0</accession>
<dbReference type="EMBL" id="BAABBY010000005">
    <property type="protein sequence ID" value="GAA4204113.1"/>
    <property type="molecule type" value="Genomic_DNA"/>
</dbReference>
<dbReference type="RefSeq" id="WP_344851452.1">
    <property type="nucleotide sequence ID" value="NZ_BAABBY010000005.1"/>
</dbReference>
<evidence type="ECO:0000313" key="2">
    <source>
        <dbReference type="EMBL" id="GAA4204113.1"/>
    </source>
</evidence>
<feature type="signal peptide" evidence="1">
    <location>
        <begin position="1"/>
        <end position="26"/>
    </location>
</feature>
<reference evidence="3" key="1">
    <citation type="journal article" date="2019" name="Int. J. Syst. Evol. Microbiol.">
        <title>The Global Catalogue of Microorganisms (GCM) 10K type strain sequencing project: providing services to taxonomists for standard genome sequencing and annotation.</title>
        <authorList>
            <consortium name="The Broad Institute Genomics Platform"/>
            <consortium name="The Broad Institute Genome Sequencing Center for Infectious Disease"/>
            <person name="Wu L."/>
            <person name="Ma J."/>
        </authorList>
    </citation>
    <scope>NUCLEOTIDE SEQUENCE [LARGE SCALE GENOMIC DNA]</scope>
    <source>
        <strain evidence="3">JCM 17626</strain>
    </source>
</reference>
<keyword evidence="3" id="KW-1185">Reference proteome</keyword>
<feature type="chain" id="PRO_5046416509" evidence="1">
    <location>
        <begin position="27"/>
        <end position="228"/>
    </location>
</feature>
<comment type="caution">
    <text evidence="2">The sequence shown here is derived from an EMBL/GenBank/DDBJ whole genome shotgun (WGS) entry which is preliminary data.</text>
</comment>
<gene>
    <name evidence="2" type="ORF">GCM10022289_21430</name>
</gene>
<evidence type="ECO:0000313" key="3">
    <source>
        <dbReference type="Proteomes" id="UP001501772"/>
    </source>
</evidence>
<dbReference type="Proteomes" id="UP001501772">
    <property type="component" value="Unassembled WGS sequence"/>
</dbReference>